<dbReference type="Pfam" id="PF17782">
    <property type="entry name" value="WHD_DprA"/>
    <property type="match status" value="1"/>
</dbReference>
<reference evidence="4" key="1">
    <citation type="submission" date="2018-06" db="EMBL/GenBank/DDBJ databases">
        <authorList>
            <person name="Zhirakovskaya E."/>
        </authorList>
    </citation>
    <scope>NUCLEOTIDE SEQUENCE</scope>
</reference>
<evidence type="ECO:0000313" key="4">
    <source>
        <dbReference type="EMBL" id="VAW12049.1"/>
    </source>
</evidence>
<dbReference type="InterPro" id="IPR036388">
    <property type="entry name" value="WH-like_DNA-bd_sf"/>
</dbReference>
<organism evidence="4">
    <name type="scientific">hydrothermal vent metagenome</name>
    <dbReference type="NCBI Taxonomy" id="652676"/>
    <lineage>
        <taxon>unclassified sequences</taxon>
        <taxon>metagenomes</taxon>
        <taxon>ecological metagenomes</taxon>
    </lineage>
</organism>
<accession>A0A3B0TIR6</accession>
<dbReference type="InterPro" id="IPR057666">
    <property type="entry name" value="DrpA_SLOG"/>
</dbReference>
<evidence type="ECO:0000259" key="3">
    <source>
        <dbReference type="Pfam" id="PF17782"/>
    </source>
</evidence>
<dbReference type="PANTHER" id="PTHR43022">
    <property type="entry name" value="PROTEIN SMF"/>
    <property type="match status" value="1"/>
</dbReference>
<dbReference type="Gene3D" id="3.40.50.450">
    <property type="match status" value="1"/>
</dbReference>
<gene>
    <name evidence="4" type="ORF">MNBD_BACTEROID03-1545</name>
</gene>
<dbReference type="EMBL" id="UOEL01000078">
    <property type="protein sequence ID" value="VAW12049.1"/>
    <property type="molecule type" value="Genomic_DNA"/>
</dbReference>
<dbReference type="GO" id="GO:0009294">
    <property type="term" value="P:DNA-mediated transformation"/>
    <property type="evidence" value="ECO:0007669"/>
    <property type="project" value="InterPro"/>
</dbReference>
<evidence type="ECO:0000259" key="2">
    <source>
        <dbReference type="Pfam" id="PF02481"/>
    </source>
</evidence>
<feature type="domain" description="Smf/DprA SLOG" evidence="2">
    <location>
        <begin position="88"/>
        <end position="294"/>
    </location>
</feature>
<comment type="similarity">
    <text evidence="1">Belongs to the DprA/Smf family.</text>
</comment>
<feature type="domain" description="DprA winged helix" evidence="3">
    <location>
        <begin position="319"/>
        <end position="367"/>
    </location>
</feature>
<dbReference type="InterPro" id="IPR041614">
    <property type="entry name" value="DprA_WH"/>
</dbReference>
<dbReference type="SUPFAM" id="SSF102405">
    <property type="entry name" value="MCP/YpsA-like"/>
    <property type="match status" value="1"/>
</dbReference>
<protein>
    <submittedName>
        <fullName evidence="4">Rossmann fold nucleotide-binding protein Smf possibly involved in DNA uptake</fullName>
    </submittedName>
</protein>
<dbReference type="InterPro" id="IPR003488">
    <property type="entry name" value="DprA"/>
</dbReference>
<dbReference type="NCBIfam" id="TIGR00732">
    <property type="entry name" value="dprA"/>
    <property type="match status" value="1"/>
</dbReference>
<dbReference type="Pfam" id="PF02481">
    <property type="entry name" value="DNA_processg_A"/>
    <property type="match status" value="1"/>
</dbReference>
<sequence>MDDFQISKDELIAVLRLQNIPNIGDVTAKKLITHCGSPSTVFSDKLKNLLKIDGIGTFTIKGLHDSEHREAAEAEYQYIQDKNIGYSFFMDTDYPVNLKHCIDSPMLLFKRGNIDLKDRKIISVVGTRNITSYGSAFCERFIADIAPLNPIIVSGFAYGVDICVQRAAIKHGLQTIGCLAHGLNQIYPKVHAKYMADVEKNGGFMTDFWSTSNPDRENFLKRNRIIAGMAEATVVVESAEKGGSLVTADIANSYNRDVFAVPGRAEDKFSLGCNNLIKQQKAHMLTSAADLVYLLNWDVDEKEAKTIQKQLFVEMDDTEKSIYSYLQKNGKQLLDSIAIECRFPIFKVSSTLLNMEMKGVVRPLPGKLFEAI</sequence>
<dbReference type="InterPro" id="IPR010994">
    <property type="entry name" value="RuvA_2-like"/>
</dbReference>
<evidence type="ECO:0000256" key="1">
    <source>
        <dbReference type="ARBA" id="ARBA00006525"/>
    </source>
</evidence>
<dbReference type="SUPFAM" id="SSF47781">
    <property type="entry name" value="RuvA domain 2-like"/>
    <property type="match status" value="1"/>
</dbReference>
<dbReference type="AlphaFoldDB" id="A0A3B0TIR6"/>
<proteinExistence type="inferred from homology"/>
<dbReference type="Gene3D" id="1.10.10.10">
    <property type="entry name" value="Winged helix-like DNA-binding domain superfamily/Winged helix DNA-binding domain"/>
    <property type="match status" value="1"/>
</dbReference>
<name>A0A3B0TIR6_9ZZZZ</name>
<dbReference type="PANTHER" id="PTHR43022:SF1">
    <property type="entry name" value="PROTEIN SMF"/>
    <property type="match status" value="1"/>
</dbReference>